<sequence>MAQLFQGPLARRPQLCHFRLFCEFNSLIRGRAGEIWLGSLFYAHLAENALRVERLSNIITSYNRLPIYHFTQPGRLYIVDEDLRLSELISTDEEGDLFRSRDNNLVYITWGHIVTGTVTDPFSVPGWLELSTIIRRDPQPQARTVPGPESEGSATTNLLTSRELGIVSLREAFRDVNQQFTAMAADMMALPTSHVLRTLRENDADIHHSEATIDHLFLGNASPGQDGLEIARECLARVHGRLFEVERYIIEEENLLLTAGRTFRAYSLRYERTRHRYFLKWVVAGLQEPQLRDRFRIPSSVQPAPIARPYEGQDPCPICYEAVEQPEEWLFPKAGTGMTCPWCRASVPMDFLGEVMESRVRELQCL</sequence>
<dbReference type="AlphaFoldDB" id="W9VSB4"/>
<keyword evidence="2" id="KW-1185">Reference proteome</keyword>
<dbReference type="HOGENOM" id="CLU_045555_0_0_1"/>
<evidence type="ECO:0000313" key="1">
    <source>
        <dbReference type="EMBL" id="EXJ58637.1"/>
    </source>
</evidence>
<organism evidence="1 2">
    <name type="scientific">Cladophialophora yegresii CBS 114405</name>
    <dbReference type="NCBI Taxonomy" id="1182544"/>
    <lineage>
        <taxon>Eukaryota</taxon>
        <taxon>Fungi</taxon>
        <taxon>Dikarya</taxon>
        <taxon>Ascomycota</taxon>
        <taxon>Pezizomycotina</taxon>
        <taxon>Eurotiomycetes</taxon>
        <taxon>Chaetothyriomycetidae</taxon>
        <taxon>Chaetothyriales</taxon>
        <taxon>Herpotrichiellaceae</taxon>
        <taxon>Cladophialophora</taxon>
    </lineage>
</organism>
<name>W9VSB4_9EURO</name>
<dbReference type="OrthoDB" id="10457812at2759"/>
<dbReference type="VEuPathDB" id="FungiDB:A1O7_06064"/>
<proteinExistence type="predicted"/>
<accession>W9VSB4</accession>
<reference evidence="1 2" key="1">
    <citation type="submission" date="2013-03" db="EMBL/GenBank/DDBJ databases">
        <title>The Genome Sequence of Cladophialophora yegresii CBS 114405.</title>
        <authorList>
            <consortium name="The Broad Institute Genomics Platform"/>
            <person name="Cuomo C."/>
            <person name="de Hoog S."/>
            <person name="Gorbushina A."/>
            <person name="Walker B."/>
            <person name="Young S.K."/>
            <person name="Zeng Q."/>
            <person name="Gargeya S."/>
            <person name="Fitzgerald M."/>
            <person name="Haas B."/>
            <person name="Abouelleil A."/>
            <person name="Allen A.W."/>
            <person name="Alvarado L."/>
            <person name="Arachchi H.M."/>
            <person name="Berlin A.M."/>
            <person name="Chapman S.B."/>
            <person name="Gainer-Dewar J."/>
            <person name="Goldberg J."/>
            <person name="Griggs A."/>
            <person name="Gujja S."/>
            <person name="Hansen M."/>
            <person name="Howarth C."/>
            <person name="Imamovic A."/>
            <person name="Ireland A."/>
            <person name="Larimer J."/>
            <person name="McCowan C."/>
            <person name="Murphy C."/>
            <person name="Pearson M."/>
            <person name="Poon T.W."/>
            <person name="Priest M."/>
            <person name="Roberts A."/>
            <person name="Saif S."/>
            <person name="Shea T."/>
            <person name="Sisk P."/>
            <person name="Sykes S."/>
            <person name="Wortman J."/>
            <person name="Nusbaum C."/>
            <person name="Birren B."/>
        </authorList>
    </citation>
    <scope>NUCLEOTIDE SEQUENCE [LARGE SCALE GENOMIC DNA]</scope>
    <source>
        <strain evidence="1 2">CBS 114405</strain>
    </source>
</reference>
<dbReference type="RefSeq" id="XP_007758260.1">
    <property type="nucleotide sequence ID" value="XM_007760070.1"/>
</dbReference>
<gene>
    <name evidence="1" type="ORF">A1O7_06064</name>
</gene>
<evidence type="ECO:0000313" key="2">
    <source>
        <dbReference type="Proteomes" id="UP000019473"/>
    </source>
</evidence>
<dbReference type="Proteomes" id="UP000019473">
    <property type="component" value="Unassembled WGS sequence"/>
</dbReference>
<comment type="caution">
    <text evidence="1">The sequence shown here is derived from an EMBL/GenBank/DDBJ whole genome shotgun (WGS) entry which is preliminary data.</text>
</comment>
<dbReference type="EMBL" id="AMGW01000004">
    <property type="protein sequence ID" value="EXJ58637.1"/>
    <property type="molecule type" value="Genomic_DNA"/>
</dbReference>
<dbReference type="GeneID" id="19180645"/>
<protein>
    <submittedName>
        <fullName evidence="1">Uncharacterized protein</fullName>
    </submittedName>
</protein>